<evidence type="ECO:0000259" key="1">
    <source>
        <dbReference type="Pfam" id="PF03358"/>
    </source>
</evidence>
<name>A0A511AG14_9MICO</name>
<dbReference type="Gene3D" id="3.40.50.360">
    <property type="match status" value="1"/>
</dbReference>
<dbReference type="GO" id="GO:0016491">
    <property type="term" value="F:oxidoreductase activity"/>
    <property type="evidence" value="ECO:0007669"/>
    <property type="project" value="InterPro"/>
</dbReference>
<dbReference type="RefSeq" id="WP_147039667.1">
    <property type="nucleotide sequence ID" value="NZ_BJUW01000010.1"/>
</dbReference>
<evidence type="ECO:0000313" key="2">
    <source>
        <dbReference type="EMBL" id="GEK87079.1"/>
    </source>
</evidence>
<dbReference type="Pfam" id="PF03358">
    <property type="entry name" value="FMN_red"/>
    <property type="match status" value="1"/>
</dbReference>
<dbReference type="AlphaFoldDB" id="A0A511AG14"/>
<dbReference type="OrthoDB" id="8853249at2"/>
<dbReference type="SUPFAM" id="SSF52218">
    <property type="entry name" value="Flavoproteins"/>
    <property type="match status" value="1"/>
</dbReference>
<keyword evidence="3" id="KW-1185">Reference proteome</keyword>
<feature type="domain" description="NADPH-dependent FMN reductase-like" evidence="1">
    <location>
        <begin position="18"/>
        <end position="157"/>
    </location>
</feature>
<sequence length="204" mass="21932">MDTQLTALMINCTLKPSPAESSSDLLGRQILSALAGHGVGIDSIRAIDHDIRPGVQADMGDGDEWPKLRELVLGADIIVFMTPTWLGQHSSVAQRVLERLDAELSETDDEGRPTLFDKVAIAGIVGNEDGAHHITGILYQALGDVGFTIPAQGVVYWNGEAMHGTDYKDLDSTPEKVAQSTMTATANAAHLAQLLREQRYPVSS</sequence>
<proteinExistence type="predicted"/>
<evidence type="ECO:0000313" key="3">
    <source>
        <dbReference type="Proteomes" id="UP000321225"/>
    </source>
</evidence>
<dbReference type="InterPro" id="IPR005025">
    <property type="entry name" value="FMN_Rdtase-like_dom"/>
</dbReference>
<dbReference type="Proteomes" id="UP000321225">
    <property type="component" value="Unassembled WGS sequence"/>
</dbReference>
<gene>
    <name evidence="2" type="ORF">MAE01_22550</name>
</gene>
<reference evidence="2 3" key="1">
    <citation type="submission" date="2019-07" db="EMBL/GenBank/DDBJ databases">
        <title>Whole genome shotgun sequence of Microbacterium aerolatum NBRC 103071.</title>
        <authorList>
            <person name="Hosoyama A."/>
            <person name="Uohara A."/>
            <person name="Ohji S."/>
            <person name="Ichikawa N."/>
        </authorList>
    </citation>
    <scope>NUCLEOTIDE SEQUENCE [LARGE SCALE GENOMIC DNA]</scope>
    <source>
        <strain evidence="2 3">NBRC 103071</strain>
    </source>
</reference>
<protein>
    <submittedName>
        <fullName evidence="2">Flavodoxin</fullName>
    </submittedName>
</protein>
<organism evidence="2 3">
    <name type="scientific">Microbacterium aerolatum</name>
    <dbReference type="NCBI Taxonomy" id="153731"/>
    <lineage>
        <taxon>Bacteria</taxon>
        <taxon>Bacillati</taxon>
        <taxon>Actinomycetota</taxon>
        <taxon>Actinomycetes</taxon>
        <taxon>Micrococcales</taxon>
        <taxon>Microbacteriaceae</taxon>
        <taxon>Microbacterium</taxon>
    </lineage>
</organism>
<dbReference type="InterPro" id="IPR029039">
    <property type="entry name" value="Flavoprotein-like_sf"/>
</dbReference>
<accession>A0A511AG14</accession>
<dbReference type="EMBL" id="BJUW01000010">
    <property type="protein sequence ID" value="GEK87079.1"/>
    <property type="molecule type" value="Genomic_DNA"/>
</dbReference>
<comment type="caution">
    <text evidence="2">The sequence shown here is derived from an EMBL/GenBank/DDBJ whole genome shotgun (WGS) entry which is preliminary data.</text>
</comment>